<feature type="compositionally biased region" description="Low complexity" evidence="1">
    <location>
        <begin position="7"/>
        <end position="19"/>
    </location>
</feature>
<accession>A0ABU0QC15</accession>
<dbReference type="Gene3D" id="3.30.750.24">
    <property type="entry name" value="STAS domain"/>
    <property type="match status" value="1"/>
</dbReference>
<dbReference type="Pfam" id="PF03861">
    <property type="entry name" value="ANTAR"/>
    <property type="match status" value="1"/>
</dbReference>
<keyword evidence="5" id="KW-1185">Reference proteome</keyword>
<dbReference type="InterPro" id="IPR036513">
    <property type="entry name" value="STAS_dom_sf"/>
</dbReference>
<feature type="region of interest" description="Disordered" evidence="1">
    <location>
        <begin position="132"/>
        <end position="175"/>
    </location>
</feature>
<comment type="caution">
    <text evidence="4">The sequence shown here is derived from an EMBL/GenBank/DDBJ whole genome shotgun (WGS) entry which is preliminary data.</text>
</comment>
<dbReference type="PROSITE" id="PS50921">
    <property type="entry name" value="ANTAR"/>
    <property type="match status" value="1"/>
</dbReference>
<feature type="domain" description="STAS" evidence="2">
    <location>
        <begin position="33"/>
        <end position="124"/>
    </location>
</feature>
<dbReference type="CDD" id="cd07043">
    <property type="entry name" value="STAS_anti-anti-sigma_factors"/>
    <property type="match status" value="1"/>
</dbReference>
<dbReference type="InterPro" id="IPR002645">
    <property type="entry name" value="STAS_dom"/>
</dbReference>
<dbReference type="InterPro" id="IPR058548">
    <property type="entry name" value="MlaB-like_STAS"/>
</dbReference>
<organism evidence="4 5">
    <name type="scientific">Streptomyces achromogenes</name>
    <dbReference type="NCBI Taxonomy" id="67255"/>
    <lineage>
        <taxon>Bacteria</taxon>
        <taxon>Bacillati</taxon>
        <taxon>Actinomycetota</taxon>
        <taxon>Actinomycetes</taxon>
        <taxon>Kitasatosporales</taxon>
        <taxon>Streptomycetaceae</taxon>
        <taxon>Streptomyces</taxon>
    </lineage>
</organism>
<sequence length="263" mass="26767">MPEPVYDADAAGGDANTGAESRDARLVRATPGPDITVRTDGERVVVAVRGELDLDSAGPLGRALGAALEASEDGIDLELDGVVFCDCSALNVLLGVREEGLRQGRTVVLRSVGPAMERLLTLTGTGSLFGAARGPGGAPRASADSTAEGVTGRGAGRASGGVRPAGPAGEAFDGSPPPHLRIELVRLRRAARTRPVIDLARGVLMASFGLSADEAWRVLVLAARNTDGTVRGLARDLVGAVQEKPSPGALPEAVTAAVAEVRS</sequence>
<dbReference type="SUPFAM" id="SSF52091">
    <property type="entry name" value="SpoIIaa-like"/>
    <property type="match status" value="1"/>
</dbReference>
<dbReference type="PANTHER" id="PTHR33495">
    <property type="entry name" value="ANTI-SIGMA FACTOR ANTAGONIST TM_1081-RELATED-RELATED"/>
    <property type="match status" value="1"/>
</dbReference>
<dbReference type="RefSeq" id="WP_307048657.1">
    <property type="nucleotide sequence ID" value="NZ_JAUSYA010000001.1"/>
</dbReference>
<evidence type="ECO:0000313" key="4">
    <source>
        <dbReference type="EMBL" id="MDQ0688208.1"/>
    </source>
</evidence>
<dbReference type="Proteomes" id="UP001243364">
    <property type="component" value="Unassembled WGS sequence"/>
</dbReference>
<dbReference type="InterPro" id="IPR005561">
    <property type="entry name" value="ANTAR"/>
</dbReference>
<protein>
    <submittedName>
        <fullName evidence="4">Anti-anti-sigma factor</fullName>
    </submittedName>
</protein>
<dbReference type="EMBL" id="JAUSYA010000001">
    <property type="protein sequence ID" value="MDQ0688208.1"/>
    <property type="molecule type" value="Genomic_DNA"/>
</dbReference>
<dbReference type="PROSITE" id="PS50801">
    <property type="entry name" value="STAS"/>
    <property type="match status" value="1"/>
</dbReference>
<evidence type="ECO:0000259" key="2">
    <source>
        <dbReference type="PROSITE" id="PS50801"/>
    </source>
</evidence>
<dbReference type="PANTHER" id="PTHR33495:SF2">
    <property type="entry name" value="ANTI-SIGMA FACTOR ANTAGONIST TM_1081-RELATED"/>
    <property type="match status" value="1"/>
</dbReference>
<name>A0ABU0QC15_STRAH</name>
<dbReference type="Pfam" id="PF13466">
    <property type="entry name" value="STAS_2"/>
    <property type="match status" value="1"/>
</dbReference>
<dbReference type="SMART" id="SM01012">
    <property type="entry name" value="ANTAR"/>
    <property type="match status" value="1"/>
</dbReference>
<feature type="domain" description="ANTAR" evidence="3">
    <location>
        <begin position="177"/>
        <end position="238"/>
    </location>
</feature>
<evidence type="ECO:0000259" key="3">
    <source>
        <dbReference type="PROSITE" id="PS50921"/>
    </source>
</evidence>
<dbReference type="InterPro" id="IPR036388">
    <property type="entry name" value="WH-like_DNA-bd_sf"/>
</dbReference>
<feature type="region of interest" description="Disordered" evidence="1">
    <location>
        <begin position="1"/>
        <end position="22"/>
    </location>
</feature>
<reference evidence="4 5" key="1">
    <citation type="submission" date="2023-07" db="EMBL/GenBank/DDBJ databases">
        <title>Comparative genomics of wheat-associated soil bacteria to identify genetic determinants of phenazine resistance.</title>
        <authorList>
            <person name="Mouncey N."/>
        </authorList>
    </citation>
    <scope>NUCLEOTIDE SEQUENCE [LARGE SCALE GENOMIC DNA]</scope>
    <source>
        <strain evidence="4 5">W4I19-2</strain>
    </source>
</reference>
<evidence type="ECO:0000256" key="1">
    <source>
        <dbReference type="SAM" id="MobiDB-lite"/>
    </source>
</evidence>
<feature type="compositionally biased region" description="Low complexity" evidence="1">
    <location>
        <begin position="160"/>
        <end position="169"/>
    </location>
</feature>
<evidence type="ECO:0000313" key="5">
    <source>
        <dbReference type="Proteomes" id="UP001243364"/>
    </source>
</evidence>
<dbReference type="Gene3D" id="1.10.10.10">
    <property type="entry name" value="Winged helix-like DNA-binding domain superfamily/Winged helix DNA-binding domain"/>
    <property type="match status" value="1"/>
</dbReference>
<gene>
    <name evidence="4" type="ORF">QFZ56_007171</name>
</gene>
<proteinExistence type="predicted"/>